<proteinExistence type="predicted"/>
<dbReference type="RefSeq" id="WP_106463858.1">
    <property type="nucleotide sequence ID" value="NZ_PXOQ01000009.1"/>
</dbReference>
<feature type="chain" id="PRO_5015643852" description="Secretion system C-terminal sorting domain-containing protein" evidence="2">
    <location>
        <begin position="20"/>
        <end position="407"/>
    </location>
</feature>
<dbReference type="Proteomes" id="UP000238426">
    <property type="component" value="Unassembled WGS sequence"/>
</dbReference>
<evidence type="ECO:0000256" key="1">
    <source>
        <dbReference type="ARBA" id="ARBA00022729"/>
    </source>
</evidence>
<sequence>MKTIFFSLIVLLFTSFGSAQDDIDLIEYFFDNDPGLGLATPLDINPDAEIINSSFSISTSGLTEGTHRLFIRTIKQDGTIGLYEHKTFRIYPTPDNNTADIVEMEYFFNTDPGVGNGFVLDVTDAANIDEVITLNTSSLPVGTHRAFVRVKNADDTYSIYEHKTFRVYPTPDNNAADIVEVEYFFNTDPGVGNGFVLDVTDAADIDEVITLNTSALPVGTHRAFLRVKNANNIYSIYEHRTFRVFPTPDTNTANITAAEFFIDADPGIGNGTALTVSGDDIDTNLVVPTTGALADGFHYLYIRVLNADGNWSLWAVDEFEVSGTLGVEDIALKTLKIYPNPVEDNLFISTPNTIKINNLKVYNLEGKLVLKTNTFKEKLNVSNLNAGTYLVIIETDKVTINKKMIKN</sequence>
<evidence type="ECO:0000313" key="5">
    <source>
        <dbReference type="Proteomes" id="UP000238426"/>
    </source>
</evidence>
<organism evidence="4 5">
    <name type="scientific">Aurantibacter aestuarii</name>
    <dbReference type="NCBI Taxonomy" id="1266046"/>
    <lineage>
        <taxon>Bacteria</taxon>
        <taxon>Pseudomonadati</taxon>
        <taxon>Bacteroidota</taxon>
        <taxon>Flavobacteriia</taxon>
        <taxon>Flavobacteriales</taxon>
        <taxon>Flavobacteriaceae</taxon>
        <taxon>Aurantibacter</taxon>
    </lineage>
</organism>
<gene>
    <name evidence="4" type="ORF">C7H52_10535</name>
</gene>
<dbReference type="NCBIfam" id="TIGR04183">
    <property type="entry name" value="Por_Secre_tail"/>
    <property type="match status" value="1"/>
</dbReference>
<feature type="domain" description="Secretion system C-terminal sorting" evidence="3">
    <location>
        <begin position="337"/>
        <end position="405"/>
    </location>
</feature>
<evidence type="ECO:0000256" key="2">
    <source>
        <dbReference type="SAM" id="SignalP"/>
    </source>
</evidence>
<keyword evidence="1 2" id="KW-0732">Signal</keyword>
<name>A0A2T1NA13_9FLAO</name>
<evidence type="ECO:0000313" key="4">
    <source>
        <dbReference type="EMBL" id="PSG88717.1"/>
    </source>
</evidence>
<dbReference type="InterPro" id="IPR026444">
    <property type="entry name" value="Secre_tail"/>
</dbReference>
<dbReference type="Pfam" id="PF18962">
    <property type="entry name" value="Por_Secre_tail"/>
    <property type="match status" value="1"/>
</dbReference>
<dbReference type="AlphaFoldDB" id="A0A2T1NA13"/>
<reference evidence="4 5" key="1">
    <citation type="submission" date="2018-03" db="EMBL/GenBank/DDBJ databases">
        <title>Mesoflavibacter sp. HG37 and Mesoflavibacter sp. HG96 sp.nov., two marine bacteria isolated from seawater of Western Pacific Ocean.</title>
        <authorList>
            <person name="Cheng H."/>
            <person name="Wu Y.-H."/>
            <person name="Guo L.-L."/>
            <person name="Xu X.-W."/>
        </authorList>
    </citation>
    <scope>NUCLEOTIDE SEQUENCE [LARGE SCALE GENOMIC DNA]</scope>
    <source>
        <strain evidence="4 5">KCTC 32269</strain>
    </source>
</reference>
<keyword evidence="5" id="KW-1185">Reference proteome</keyword>
<feature type="signal peptide" evidence="2">
    <location>
        <begin position="1"/>
        <end position="19"/>
    </location>
</feature>
<evidence type="ECO:0000259" key="3">
    <source>
        <dbReference type="Pfam" id="PF18962"/>
    </source>
</evidence>
<dbReference type="EMBL" id="PXOQ01000009">
    <property type="protein sequence ID" value="PSG88717.1"/>
    <property type="molecule type" value="Genomic_DNA"/>
</dbReference>
<comment type="caution">
    <text evidence="4">The sequence shown here is derived from an EMBL/GenBank/DDBJ whole genome shotgun (WGS) entry which is preliminary data.</text>
</comment>
<accession>A0A2T1NA13</accession>
<protein>
    <recommendedName>
        <fullName evidence="3">Secretion system C-terminal sorting domain-containing protein</fullName>
    </recommendedName>
</protein>
<dbReference type="OrthoDB" id="1081439at2"/>